<accession>A0A2I0JYW1</accession>
<proteinExistence type="predicted"/>
<evidence type="ECO:0000313" key="2">
    <source>
        <dbReference type="EMBL" id="PKI60636.1"/>
    </source>
</evidence>
<evidence type="ECO:0000313" key="3">
    <source>
        <dbReference type="Proteomes" id="UP000233551"/>
    </source>
</evidence>
<comment type="caution">
    <text evidence="2">The sequence shown here is derived from an EMBL/GenBank/DDBJ whole genome shotgun (WGS) entry which is preliminary data.</text>
</comment>
<name>A0A2I0JYW1_PUNGR</name>
<dbReference type="AlphaFoldDB" id="A0A2I0JYW1"/>
<organism evidence="2 3">
    <name type="scientific">Punica granatum</name>
    <name type="common">Pomegranate</name>
    <dbReference type="NCBI Taxonomy" id="22663"/>
    <lineage>
        <taxon>Eukaryota</taxon>
        <taxon>Viridiplantae</taxon>
        <taxon>Streptophyta</taxon>
        <taxon>Embryophyta</taxon>
        <taxon>Tracheophyta</taxon>
        <taxon>Spermatophyta</taxon>
        <taxon>Magnoliopsida</taxon>
        <taxon>eudicotyledons</taxon>
        <taxon>Gunneridae</taxon>
        <taxon>Pentapetalae</taxon>
        <taxon>rosids</taxon>
        <taxon>malvids</taxon>
        <taxon>Myrtales</taxon>
        <taxon>Lythraceae</taxon>
        <taxon>Punica</taxon>
    </lineage>
</organism>
<sequence length="128" mass="13890">MCSHDAEGSTGRASVGRRTRLRRVNGISFAMESRTTLGTQLALPWMKGEDRRWSALKDGHDSPVVGGGWPGWTASGHDGPHLREVKTASGLPAKKKTQEPVGRLNGLLLKLVGGIARCRALFYKDRAI</sequence>
<dbReference type="Proteomes" id="UP000233551">
    <property type="component" value="Unassembled WGS sequence"/>
</dbReference>
<dbReference type="EMBL" id="PGOL01001140">
    <property type="protein sequence ID" value="PKI60636.1"/>
    <property type="molecule type" value="Genomic_DNA"/>
</dbReference>
<reference evidence="2 3" key="1">
    <citation type="submission" date="2017-11" db="EMBL/GenBank/DDBJ databases">
        <title>De-novo sequencing of pomegranate (Punica granatum L.) genome.</title>
        <authorList>
            <person name="Akparov Z."/>
            <person name="Amiraslanov A."/>
            <person name="Hajiyeva S."/>
            <person name="Abbasov M."/>
            <person name="Kaur K."/>
            <person name="Hamwieh A."/>
            <person name="Solovyev V."/>
            <person name="Salamov A."/>
            <person name="Braich B."/>
            <person name="Kosarev P."/>
            <person name="Mahmoud A."/>
            <person name="Hajiyev E."/>
            <person name="Babayeva S."/>
            <person name="Izzatullayeva V."/>
            <person name="Mammadov A."/>
            <person name="Mammadov A."/>
            <person name="Sharifova S."/>
            <person name="Ojaghi J."/>
            <person name="Eynullazada K."/>
            <person name="Bayramov B."/>
            <person name="Abdulazimova A."/>
            <person name="Shahmuradov I."/>
        </authorList>
    </citation>
    <scope>NUCLEOTIDE SEQUENCE [LARGE SCALE GENOMIC DNA]</scope>
    <source>
        <strain evidence="3">cv. AG2017</strain>
        <tissue evidence="2">Leaf</tissue>
    </source>
</reference>
<evidence type="ECO:0000256" key="1">
    <source>
        <dbReference type="SAM" id="MobiDB-lite"/>
    </source>
</evidence>
<feature type="region of interest" description="Disordered" evidence="1">
    <location>
        <begin position="59"/>
        <end position="79"/>
    </location>
</feature>
<protein>
    <submittedName>
        <fullName evidence="2">Uncharacterized protein</fullName>
    </submittedName>
</protein>
<keyword evidence="3" id="KW-1185">Reference proteome</keyword>
<gene>
    <name evidence="2" type="ORF">CRG98_018986</name>
</gene>